<proteinExistence type="predicted"/>
<evidence type="ECO:0000256" key="1">
    <source>
        <dbReference type="SAM" id="MobiDB-lite"/>
    </source>
</evidence>
<feature type="region of interest" description="Disordered" evidence="1">
    <location>
        <begin position="1"/>
        <end position="84"/>
    </location>
</feature>
<name>A0AAW0FMV9_9APHY</name>
<sequence length="118" mass="12994">MTSPVSPAHVSGAPLDTIPVPPPPRESIPRQSTISLLNRRLSSDSSQANSTSTNMTRFDRPLPKAIFPLGPPRPYPKDLTPLNSRLRPHCHAGRCLLEWLVAMEVQPKVVVFAPENIQ</sequence>
<reference evidence="2 3" key="1">
    <citation type="submission" date="2022-09" db="EMBL/GenBank/DDBJ databases">
        <authorList>
            <person name="Palmer J.M."/>
        </authorList>
    </citation>
    <scope>NUCLEOTIDE SEQUENCE [LARGE SCALE GENOMIC DNA]</scope>
    <source>
        <strain evidence="2 3">DSM 7382</strain>
    </source>
</reference>
<comment type="caution">
    <text evidence="2">The sequence shown here is derived from an EMBL/GenBank/DDBJ whole genome shotgun (WGS) entry which is preliminary data.</text>
</comment>
<organism evidence="2 3">
    <name type="scientific">Cerrena zonata</name>
    <dbReference type="NCBI Taxonomy" id="2478898"/>
    <lineage>
        <taxon>Eukaryota</taxon>
        <taxon>Fungi</taxon>
        <taxon>Dikarya</taxon>
        <taxon>Basidiomycota</taxon>
        <taxon>Agaricomycotina</taxon>
        <taxon>Agaricomycetes</taxon>
        <taxon>Polyporales</taxon>
        <taxon>Cerrenaceae</taxon>
        <taxon>Cerrena</taxon>
    </lineage>
</organism>
<dbReference type="Proteomes" id="UP001385951">
    <property type="component" value="Unassembled WGS sequence"/>
</dbReference>
<evidence type="ECO:0000313" key="2">
    <source>
        <dbReference type="EMBL" id="KAK7680627.1"/>
    </source>
</evidence>
<dbReference type="EMBL" id="JASBNA010000048">
    <property type="protein sequence ID" value="KAK7680627.1"/>
    <property type="molecule type" value="Genomic_DNA"/>
</dbReference>
<protein>
    <submittedName>
        <fullName evidence="2">Uncharacterized protein</fullName>
    </submittedName>
</protein>
<gene>
    <name evidence="2" type="ORF">QCA50_016409</name>
</gene>
<feature type="compositionally biased region" description="Low complexity" evidence="1">
    <location>
        <begin position="35"/>
        <end position="54"/>
    </location>
</feature>
<keyword evidence="3" id="KW-1185">Reference proteome</keyword>
<dbReference type="AlphaFoldDB" id="A0AAW0FMV9"/>
<accession>A0AAW0FMV9</accession>
<evidence type="ECO:0000313" key="3">
    <source>
        <dbReference type="Proteomes" id="UP001385951"/>
    </source>
</evidence>